<comment type="caution">
    <text evidence="8">The sequence shown here is derived from an EMBL/GenBank/DDBJ whole genome shotgun (WGS) entry which is preliminary data.</text>
</comment>
<dbReference type="InterPro" id="IPR003358">
    <property type="entry name" value="tRNA_(Gua-N-7)_MeTrfase_Trmb"/>
</dbReference>
<evidence type="ECO:0000256" key="4">
    <source>
        <dbReference type="ARBA" id="ARBA00022679"/>
    </source>
</evidence>
<reference evidence="8" key="1">
    <citation type="submission" date="2020-10" db="EMBL/GenBank/DDBJ databases">
        <authorList>
            <person name="Gilroy R."/>
        </authorList>
    </citation>
    <scope>NUCLEOTIDE SEQUENCE</scope>
    <source>
        <strain evidence="8">1748</strain>
    </source>
</reference>
<comment type="function">
    <text evidence="2 7">Catalyzes the formation of N(7)-methylguanine at position 46 (m7G46) in tRNA.</text>
</comment>
<dbReference type="GO" id="GO:0008176">
    <property type="term" value="F:tRNA (guanine(46)-N7)-methyltransferase activity"/>
    <property type="evidence" value="ECO:0007669"/>
    <property type="project" value="UniProtKB-UniRule"/>
</dbReference>
<dbReference type="GO" id="GO:0043527">
    <property type="term" value="C:tRNA methyltransferase complex"/>
    <property type="evidence" value="ECO:0007669"/>
    <property type="project" value="TreeGrafter"/>
</dbReference>
<proteinExistence type="inferred from homology"/>
<feature type="binding site" evidence="7">
    <location>
        <position position="152"/>
    </location>
    <ligand>
        <name>substrate</name>
    </ligand>
</feature>
<dbReference type="PANTHER" id="PTHR23417">
    <property type="entry name" value="3-DEOXY-D-MANNO-OCTULOSONIC-ACID TRANSFERASE/TRNA GUANINE-N 7 - -METHYLTRANSFERASE"/>
    <property type="match status" value="1"/>
</dbReference>
<evidence type="ECO:0000256" key="5">
    <source>
        <dbReference type="ARBA" id="ARBA00022691"/>
    </source>
</evidence>
<feature type="binding site" evidence="7">
    <location>
        <position position="61"/>
    </location>
    <ligand>
        <name>S-adenosyl-L-methionine</name>
        <dbReference type="ChEBI" id="CHEBI:59789"/>
    </ligand>
</feature>
<comment type="catalytic activity">
    <reaction evidence="1 7">
        <text>guanosine(46) in tRNA + S-adenosyl-L-methionine = N(7)-methylguanosine(46) in tRNA + S-adenosyl-L-homocysteine</text>
        <dbReference type="Rhea" id="RHEA:42708"/>
        <dbReference type="Rhea" id="RHEA-COMP:10188"/>
        <dbReference type="Rhea" id="RHEA-COMP:10189"/>
        <dbReference type="ChEBI" id="CHEBI:57856"/>
        <dbReference type="ChEBI" id="CHEBI:59789"/>
        <dbReference type="ChEBI" id="CHEBI:74269"/>
        <dbReference type="ChEBI" id="CHEBI:74480"/>
        <dbReference type="EC" id="2.1.1.33"/>
    </reaction>
</comment>
<feature type="binding site" evidence="7">
    <location>
        <position position="120"/>
    </location>
    <ligand>
        <name>substrate</name>
    </ligand>
</feature>
<dbReference type="EMBL" id="JADING010000059">
    <property type="protein sequence ID" value="MBO8414252.1"/>
    <property type="molecule type" value="Genomic_DNA"/>
</dbReference>
<dbReference type="Proteomes" id="UP000823629">
    <property type="component" value="Unassembled WGS sequence"/>
</dbReference>
<dbReference type="InterPro" id="IPR055361">
    <property type="entry name" value="tRNA_methyltr_TrmB_bact"/>
</dbReference>
<comment type="pathway">
    <text evidence="7">tRNA modification; N(7)-methylguanine-tRNA biosynthesis.</text>
</comment>
<gene>
    <name evidence="7" type="primary">trmB</name>
    <name evidence="8" type="ORF">IAC78_02065</name>
</gene>
<dbReference type="Pfam" id="PF02390">
    <property type="entry name" value="Methyltransf_4"/>
    <property type="match status" value="1"/>
</dbReference>
<evidence type="ECO:0000256" key="3">
    <source>
        <dbReference type="ARBA" id="ARBA00022603"/>
    </source>
</evidence>
<comment type="similarity">
    <text evidence="7">Belongs to the class I-like SAM-binding methyltransferase superfamily. TrmB family.</text>
</comment>
<evidence type="ECO:0000313" key="8">
    <source>
        <dbReference type="EMBL" id="MBO8414252.1"/>
    </source>
</evidence>
<dbReference type="AlphaFoldDB" id="A0A9D9D9G7"/>
<evidence type="ECO:0000256" key="7">
    <source>
        <dbReference type="HAMAP-Rule" id="MF_01057"/>
    </source>
</evidence>
<dbReference type="SUPFAM" id="SSF53335">
    <property type="entry name" value="S-adenosyl-L-methionine-dependent methyltransferases"/>
    <property type="match status" value="1"/>
</dbReference>
<keyword evidence="3 7" id="KW-0489">Methyltransferase</keyword>
<feature type="binding site" evidence="7">
    <location>
        <position position="36"/>
    </location>
    <ligand>
        <name>S-adenosyl-L-methionine</name>
        <dbReference type="ChEBI" id="CHEBI:59789"/>
    </ligand>
</feature>
<keyword evidence="5 7" id="KW-0949">S-adenosyl-L-methionine</keyword>
<keyword evidence="4 7" id="KW-0808">Transferase</keyword>
<dbReference type="PANTHER" id="PTHR23417:SF14">
    <property type="entry name" value="PENTACOTRIPEPTIDE-REPEAT REGION OF PRORP DOMAIN-CONTAINING PROTEIN"/>
    <property type="match status" value="1"/>
</dbReference>
<evidence type="ECO:0000313" key="9">
    <source>
        <dbReference type="Proteomes" id="UP000823629"/>
    </source>
</evidence>
<keyword evidence="6 7" id="KW-0819">tRNA processing</keyword>
<dbReference type="CDD" id="cd02440">
    <property type="entry name" value="AdoMet_MTases"/>
    <property type="match status" value="1"/>
</dbReference>
<dbReference type="Gene3D" id="3.40.50.150">
    <property type="entry name" value="Vaccinia Virus protein VP39"/>
    <property type="match status" value="1"/>
</dbReference>
<dbReference type="InterPro" id="IPR029063">
    <property type="entry name" value="SAM-dependent_MTases_sf"/>
</dbReference>
<evidence type="ECO:0000256" key="6">
    <source>
        <dbReference type="ARBA" id="ARBA00022694"/>
    </source>
</evidence>
<evidence type="ECO:0000256" key="2">
    <source>
        <dbReference type="ARBA" id="ARBA00003015"/>
    </source>
</evidence>
<reference evidence="8" key="2">
    <citation type="journal article" date="2021" name="PeerJ">
        <title>Extensive microbial diversity within the chicken gut microbiome revealed by metagenomics and culture.</title>
        <authorList>
            <person name="Gilroy R."/>
            <person name="Ravi A."/>
            <person name="Getino M."/>
            <person name="Pursley I."/>
            <person name="Horton D.L."/>
            <person name="Alikhan N.F."/>
            <person name="Baker D."/>
            <person name="Gharbi K."/>
            <person name="Hall N."/>
            <person name="Watson M."/>
            <person name="Adriaenssens E.M."/>
            <person name="Foster-Nyarko E."/>
            <person name="Jarju S."/>
            <person name="Secka A."/>
            <person name="Antonio M."/>
            <person name="Oren A."/>
            <person name="Chaudhuri R.R."/>
            <person name="La Ragione R."/>
            <person name="Hildebrand F."/>
            <person name="Pallen M.J."/>
        </authorList>
    </citation>
    <scope>NUCLEOTIDE SEQUENCE</scope>
    <source>
        <strain evidence="8">1748</strain>
    </source>
</reference>
<accession>A0A9D9D9G7</accession>
<comment type="caution">
    <text evidence="7">Lacks conserved residue(s) required for the propagation of feature annotation.</text>
</comment>
<protein>
    <recommendedName>
        <fullName evidence="7">tRNA (guanine-N(7)-)-methyltransferase</fullName>
        <ecNumber evidence="7">2.1.1.33</ecNumber>
    </recommendedName>
    <alternativeName>
        <fullName evidence="7">tRNA (guanine(46)-N(7))-methyltransferase</fullName>
    </alternativeName>
    <alternativeName>
        <fullName evidence="7">tRNA(m7G46)-methyltransferase</fullName>
    </alternativeName>
</protein>
<name>A0A9D9D9G7_9BACL</name>
<sequence>MRLRFKKWAPELLSKHTDIVKSLADLPDIFEADELEIGFGLGEFIIEKALKYPDKKFLGVEVNYTACASALKKLLEREEKENKKINNILLVHAPFEAIVDRIKDNSLDCIYLNFNDPWIKKRQHKRRLTYPSKLEIYYRKLKDNGLILYKSDNDAYYFDSKTYFAIKADLFDAQFIDDYAFDVNSDVMSEYERKFRSLNQPIHRIIGRKK</sequence>
<feature type="binding site" evidence="7">
    <location>
        <position position="116"/>
    </location>
    <ligand>
        <name>S-adenosyl-L-methionine</name>
        <dbReference type="ChEBI" id="CHEBI:59789"/>
    </ligand>
</feature>
<dbReference type="PROSITE" id="PS51625">
    <property type="entry name" value="SAM_MT_TRMB"/>
    <property type="match status" value="1"/>
</dbReference>
<dbReference type="HAMAP" id="MF_01057">
    <property type="entry name" value="tRNA_methyltr_TrmB"/>
    <property type="match status" value="1"/>
</dbReference>
<dbReference type="EC" id="2.1.1.33" evidence="7"/>
<organism evidence="8 9">
    <name type="scientific">Candidatus Scatoplasma merdavium</name>
    <dbReference type="NCBI Taxonomy" id="2840932"/>
    <lineage>
        <taxon>Bacteria</taxon>
        <taxon>Bacillati</taxon>
        <taxon>Bacillota</taxon>
        <taxon>Bacilli</taxon>
        <taxon>Bacillales</taxon>
        <taxon>Candidatus Scatoplasma</taxon>
    </lineage>
</organism>
<evidence type="ECO:0000256" key="1">
    <source>
        <dbReference type="ARBA" id="ARBA00000142"/>
    </source>
</evidence>